<dbReference type="AlphaFoldDB" id="K1PG06"/>
<gene>
    <name evidence="2" type="ORF">CGI_10000169</name>
</gene>
<name>K1PG06_MAGGI</name>
<sequence>MAGKIAGSGLTLGHLKAIKNRDGEDGLRNTFLVKTEGQSRVSCTKKTLDDVVSKLMSAL</sequence>
<reference evidence="2" key="1">
    <citation type="journal article" date="2012" name="Nature">
        <title>The oyster genome reveals stress adaptation and complexity of shell formation.</title>
        <authorList>
            <person name="Zhang G."/>
            <person name="Fang X."/>
            <person name="Guo X."/>
            <person name="Li L."/>
            <person name="Luo R."/>
            <person name="Xu F."/>
            <person name="Yang P."/>
            <person name="Zhang L."/>
            <person name="Wang X."/>
            <person name="Qi H."/>
            <person name="Xiong Z."/>
            <person name="Que H."/>
            <person name="Xie Y."/>
            <person name="Holland P.W."/>
            <person name="Paps J."/>
            <person name="Zhu Y."/>
            <person name="Wu F."/>
            <person name="Chen Y."/>
            <person name="Wang J."/>
            <person name="Peng C."/>
            <person name="Meng J."/>
            <person name="Yang L."/>
            <person name="Liu J."/>
            <person name="Wen B."/>
            <person name="Zhang N."/>
            <person name="Huang Z."/>
            <person name="Zhu Q."/>
            <person name="Feng Y."/>
            <person name="Mount A."/>
            <person name="Hedgecock D."/>
            <person name="Xu Z."/>
            <person name="Liu Y."/>
            <person name="Domazet-Loso T."/>
            <person name="Du Y."/>
            <person name="Sun X."/>
            <person name="Zhang S."/>
            <person name="Liu B."/>
            <person name="Cheng P."/>
            <person name="Jiang X."/>
            <person name="Li J."/>
            <person name="Fan D."/>
            <person name="Wang W."/>
            <person name="Fu W."/>
            <person name="Wang T."/>
            <person name="Wang B."/>
            <person name="Zhang J."/>
            <person name="Peng Z."/>
            <person name="Li Y."/>
            <person name="Li N."/>
            <person name="Wang J."/>
            <person name="Chen M."/>
            <person name="He Y."/>
            <person name="Tan F."/>
            <person name="Song X."/>
            <person name="Zheng Q."/>
            <person name="Huang R."/>
            <person name="Yang H."/>
            <person name="Du X."/>
            <person name="Chen L."/>
            <person name="Yang M."/>
            <person name="Gaffney P.M."/>
            <person name="Wang S."/>
            <person name="Luo L."/>
            <person name="She Z."/>
            <person name="Ming Y."/>
            <person name="Huang W."/>
            <person name="Zhang S."/>
            <person name="Huang B."/>
            <person name="Zhang Y."/>
            <person name="Qu T."/>
            <person name="Ni P."/>
            <person name="Miao G."/>
            <person name="Wang J."/>
            <person name="Wang Q."/>
            <person name="Steinberg C.E."/>
            <person name="Wang H."/>
            <person name="Li N."/>
            <person name="Qian L."/>
            <person name="Zhang G."/>
            <person name="Li Y."/>
            <person name="Yang H."/>
            <person name="Liu X."/>
            <person name="Wang J."/>
            <person name="Yin Y."/>
            <person name="Wang J."/>
        </authorList>
    </citation>
    <scope>NUCLEOTIDE SEQUENCE [LARGE SCALE GENOMIC DNA]</scope>
    <source>
        <strain evidence="2">05x7-T-G4-1.051#20</strain>
    </source>
</reference>
<protein>
    <recommendedName>
        <fullName evidence="1">PML C-terminal domain-containing protein</fullName>
    </recommendedName>
</protein>
<dbReference type="InterPro" id="IPR057617">
    <property type="entry name" value="PML_C"/>
</dbReference>
<dbReference type="EMBL" id="JH821666">
    <property type="protein sequence ID" value="EKC17814.1"/>
    <property type="molecule type" value="Genomic_DNA"/>
</dbReference>
<organism evidence="2">
    <name type="scientific">Magallana gigas</name>
    <name type="common">Pacific oyster</name>
    <name type="synonym">Crassostrea gigas</name>
    <dbReference type="NCBI Taxonomy" id="29159"/>
    <lineage>
        <taxon>Eukaryota</taxon>
        <taxon>Metazoa</taxon>
        <taxon>Spiralia</taxon>
        <taxon>Lophotrochozoa</taxon>
        <taxon>Mollusca</taxon>
        <taxon>Bivalvia</taxon>
        <taxon>Autobranchia</taxon>
        <taxon>Pteriomorphia</taxon>
        <taxon>Ostreida</taxon>
        <taxon>Ostreoidea</taxon>
        <taxon>Ostreidae</taxon>
        <taxon>Magallana</taxon>
    </lineage>
</organism>
<dbReference type="Pfam" id="PF25244">
    <property type="entry name" value="PML_C"/>
    <property type="match status" value="1"/>
</dbReference>
<evidence type="ECO:0000259" key="1">
    <source>
        <dbReference type="Pfam" id="PF25244"/>
    </source>
</evidence>
<proteinExistence type="predicted"/>
<dbReference type="HOGENOM" id="CLU_2963010_0_0_1"/>
<feature type="domain" description="PML C-terminal" evidence="1">
    <location>
        <begin position="1"/>
        <end position="55"/>
    </location>
</feature>
<dbReference type="InParanoid" id="K1PG06"/>
<accession>K1PG06</accession>
<evidence type="ECO:0000313" key="2">
    <source>
        <dbReference type="EMBL" id="EKC17814.1"/>
    </source>
</evidence>